<accession>A0A1Q8S2X8</accession>
<proteinExistence type="predicted"/>
<evidence type="ECO:0000313" key="2">
    <source>
        <dbReference type="Proteomes" id="UP000186583"/>
    </source>
</evidence>
<dbReference type="PANTHER" id="PTHR10622:SF10">
    <property type="entry name" value="HET DOMAIN-CONTAINING PROTEIN"/>
    <property type="match status" value="1"/>
</dbReference>
<comment type="caution">
    <text evidence="1">The sequence shown here is derived from an EMBL/GenBank/DDBJ whole genome shotgun (WGS) entry which is preliminary data.</text>
</comment>
<reference evidence="1 2" key="1">
    <citation type="submission" date="2016-11" db="EMBL/GenBank/DDBJ databases">
        <title>Draft Genome Assembly of Colletotrichum chlorophyti a pathogen of herbaceous plants.</title>
        <authorList>
            <person name="Gan P."/>
            <person name="Narusaka M."/>
            <person name="Tsushima A."/>
            <person name="Narusaka Y."/>
            <person name="Takano Y."/>
            <person name="Shirasu K."/>
        </authorList>
    </citation>
    <scope>NUCLEOTIDE SEQUENCE [LARGE SCALE GENOMIC DNA]</scope>
    <source>
        <strain evidence="1 2">NTL11</strain>
    </source>
</reference>
<keyword evidence="2" id="KW-1185">Reference proteome</keyword>
<protein>
    <submittedName>
        <fullName evidence="1">Vegetative incompatibility protein HET-E-1-like protein 4</fullName>
    </submittedName>
</protein>
<evidence type="ECO:0000313" key="1">
    <source>
        <dbReference type="EMBL" id="OLN95731.1"/>
    </source>
</evidence>
<dbReference type="EMBL" id="MPGH01000027">
    <property type="protein sequence ID" value="OLN95731.1"/>
    <property type="molecule type" value="Genomic_DNA"/>
</dbReference>
<sequence length="126" mass="14805">MRLVTSKTLRMEEFFENATPDYAVLSHTWGDEETSLQEFLQPTIDTKIKSGFQKIERTCKKALEYGYNYVAELSEAINSMFQWYKKAEMRFAYLADVPSMEDMSLPFFAASRWFTRGWTLRELLGP</sequence>
<organism evidence="1 2">
    <name type="scientific">Colletotrichum chlorophyti</name>
    <dbReference type="NCBI Taxonomy" id="708187"/>
    <lineage>
        <taxon>Eukaryota</taxon>
        <taxon>Fungi</taxon>
        <taxon>Dikarya</taxon>
        <taxon>Ascomycota</taxon>
        <taxon>Pezizomycotina</taxon>
        <taxon>Sordariomycetes</taxon>
        <taxon>Hypocreomycetidae</taxon>
        <taxon>Glomerellales</taxon>
        <taxon>Glomerellaceae</taxon>
        <taxon>Colletotrichum</taxon>
    </lineage>
</organism>
<dbReference type="PANTHER" id="PTHR10622">
    <property type="entry name" value="HET DOMAIN-CONTAINING PROTEIN"/>
    <property type="match status" value="1"/>
</dbReference>
<dbReference type="AlphaFoldDB" id="A0A1Q8S2X8"/>
<dbReference type="STRING" id="708187.A0A1Q8S2X8"/>
<dbReference type="OrthoDB" id="20872at2759"/>
<name>A0A1Q8S2X8_9PEZI</name>
<gene>
    <name evidence="1" type="ORF">CCHL11_02750</name>
</gene>
<dbReference type="Proteomes" id="UP000186583">
    <property type="component" value="Unassembled WGS sequence"/>
</dbReference>